<keyword evidence="2" id="KW-1185">Reference proteome</keyword>
<name>A0A1E5GL72_9ENTE</name>
<gene>
    <name evidence="1" type="ORF">BCR21_00210</name>
</gene>
<dbReference type="Proteomes" id="UP000094068">
    <property type="component" value="Unassembled WGS sequence"/>
</dbReference>
<evidence type="ECO:0000313" key="2">
    <source>
        <dbReference type="Proteomes" id="UP000094068"/>
    </source>
</evidence>
<evidence type="ECO:0000313" key="1">
    <source>
        <dbReference type="EMBL" id="OEG13452.1"/>
    </source>
</evidence>
<accession>A0A1E5GL72</accession>
<reference evidence="2" key="1">
    <citation type="submission" date="2016-09" db="EMBL/GenBank/DDBJ databases">
        <authorList>
            <person name="Gulvik C.A."/>
        </authorList>
    </citation>
    <scope>NUCLEOTIDE SEQUENCE [LARGE SCALE GENOMIC DNA]</scope>
    <source>
        <strain evidence="2">DSM 23328</strain>
    </source>
</reference>
<organism evidence="1 2">
    <name type="scientific">Enterococcus ureasiticus</name>
    <dbReference type="NCBI Taxonomy" id="903984"/>
    <lineage>
        <taxon>Bacteria</taxon>
        <taxon>Bacillati</taxon>
        <taxon>Bacillota</taxon>
        <taxon>Bacilli</taxon>
        <taxon>Lactobacillales</taxon>
        <taxon>Enterococcaceae</taxon>
        <taxon>Enterococcus</taxon>
    </lineage>
</organism>
<protein>
    <submittedName>
        <fullName evidence="1">Uncharacterized protein</fullName>
    </submittedName>
</protein>
<comment type="caution">
    <text evidence="1">The sequence shown here is derived from an EMBL/GenBank/DDBJ whole genome shotgun (WGS) entry which is preliminary data.</text>
</comment>
<dbReference type="EMBL" id="MIJZ01000001">
    <property type="protein sequence ID" value="OEG13452.1"/>
    <property type="molecule type" value="Genomic_DNA"/>
</dbReference>
<sequence>MIKNKDVEEFERLAQGLDDLVKRIKNIMRKSICLRMVAKAYISWIDLHTTTAVKQFKKMQ</sequence>
<proteinExistence type="predicted"/>
<dbReference type="AlphaFoldDB" id="A0A1E5GL72"/>